<dbReference type="PaxDb" id="39947-A0A0P0VTX0"/>
<dbReference type="OMA" id="DGCGNDA"/>
<organism evidence="1 2">
    <name type="scientific">Oryza sativa subsp. japonica</name>
    <name type="common">Rice</name>
    <dbReference type="NCBI Taxonomy" id="39947"/>
    <lineage>
        <taxon>Eukaryota</taxon>
        <taxon>Viridiplantae</taxon>
        <taxon>Streptophyta</taxon>
        <taxon>Embryophyta</taxon>
        <taxon>Tracheophyta</taxon>
        <taxon>Spermatophyta</taxon>
        <taxon>Magnoliopsida</taxon>
        <taxon>Liliopsida</taxon>
        <taxon>Poales</taxon>
        <taxon>Poaceae</taxon>
        <taxon>BOP clade</taxon>
        <taxon>Oryzoideae</taxon>
        <taxon>Oryzeae</taxon>
        <taxon>Oryzinae</taxon>
        <taxon>Oryza</taxon>
        <taxon>Oryza sativa</taxon>
    </lineage>
</organism>
<sequence length="133" mass="14452">MGISSASYHPPTLQLPSSAVGASRRCGSPDWVMLDETAYISDRRNKSTAESQTSEGQIIQVSFWLVDPPGLSYFTVHCPGLEEDGLDCEPSVLAAEGSLVLFRVKLSPRPMSEPMRLLRLQGCPLESMARPAS</sequence>
<dbReference type="PANTHER" id="PTHR33074:SF134">
    <property type="entry name" value="EXPRESSED PROTEIN"/>
    <property type="match status" value="1"/>
</dbReference>
<protein>
    <submittedName>
        <fullName evidence="1">Os03g0179200 protein</fullName>
    </submittedName>
</protein>
<gene>
    <name evidence="1" type="ordered locus">Os03g0179200</name>
    <name evidence="1" type="ORF">OSNPB_030179200</name>
</gene>
<reference evidence="1 2" key="2">
    <citation type="journal article" date="2013" name="Plant Cell Physiol.">
        <title>Rice Annotation Project Database (RAP-DB): an integrative and interactive database for rice genomics.</title>
        <authorList>
            <person name="Sakai H."/>
            <person name="Lee S.S."/>
            <person name="Tanaka T."/>
            <person name="Numa H."/>
            <person name="Kim J."/>
            <person name="Kawahara Y."/>
            <person name="Wakimoto H."/>
            <person name="Yang C.C."/>
            <person name="Iwamoto M."/>
            <person name="Abe T."/>
            <person name="Yamada Y."/>
            <person name="Muto A."/>
            <person name="Inokuchi H."/>
            <person name="Ikemura T."/>
            <person name="Matsumoto T."/>
            <person name="Sasaki T."/>
            <person name="Itoh T."/>
        </authorList>
    </citation>
    <scope>NUCLEOTIDE SEQUENCE [LARGE SCALE GENOMIC DNA]</scope>
    <source>
        <strain evidence="2">cv. Nipponbare</strain>
    </source>
</reference>
<proteinExistence type="predicted"/>
<evidence type="ECO:0000313" key="2">
    <source>
        <dbReference type="Proteomes" id="UP000059680"/>
    </source>
</evidence>
<keyword evidence="2" id="KW-1185">Reference proteome</keyword>
<dbReference type="EMBL" id="AP014959">
    <property type="protein sequence ID" value="BAS82604.1"/>
    <property type="molecule type" value="Genomic_DNA"/>
</dbReference>
<dbReference type="Proteomes" id="UP000059680">
    <property type="component" value="Chromosome 3"/>
</dbReference>
<reference evidence="2" key="1">
    <citation type="journal article" date="2005" name="Nature">
        <title>The map-based sequence of the rice genome.</title>
        <authorList>
            <consortium name="International rice genome sequencing project (IRGSP)"/>
            <person name="Matsumoto T."/>
            <person name="Wu J."/>
            <person name="Kanamori H."/>
            <person name="Katayose Y."/>
            <person name="Fujisawa M."/>
            <person name="Namiki N."/>
            <person name="Mizuno H."/>
            <person name="Yamamoto K."/>
            <person name="Antonio B.A."/>
            <person name="Baba T."/>
            <person name="Sakata K."/>
            <person name="Nagamura Y."/>
            <person name="Aoki H."/>
            <person name="Arikawa K."/>
            <person name="Arita K."/>
            <person name="Bito T."/>
            <person name="Chiden Y."/>
            <person name="Fujitsuka N."/>
            <person name="Fukunaka R."/>
            <person name="Hamada M."/>
            <person name="Harada C."/>
            <person name="Hayashi A."/>
            <person name="Hijishita S."/>
            <person name="Honda M."/>
            <person name="Hosokawa S."/>
            <person name="Ichikawa Y."/>
            <person name="Idonuma A."/>
            <person name="Iijima M."/>
            <person name="Ikeda M."/>
            <person name="Ikeno M."/>
            <person name="Ito K."/>
            <person name="Ito S."/>
            <person name="Ito T."/>
            <person name="Ito Y."/>
            <person name="Ito Y."/>
            <person name="Iwabuchi A."/>
            <person name="Kamiya K."/>
            <person name="Karasawa W."/>
            <person name="Kurita K."/>
            <person name="Katagiri S."/>
            <person name="Kikuta A."/>
            <person name="Kobayashi H."/>
            <person name="Kobayashi N."/>
            <person name="Machita K."/>
            <person name="Maehara T."/>
            <person name="Masukawa M."/>
            <person name="Mizubayashi T."/>
            <person name="Mukai Y."/>
            <person name="Nagasaki H."/>
            <person name="Nagata Y."/>
            <person name="Naito S."/>
            <person name="Nakashima M."/>
            <person name="Nakama Y."/>
            <person name="Nakamichi Y."/>
            <person name="Nakamura M."/>
            <person name="Meguro A."/>
            <person name="Negishi M."/>
            <person name="Ohta I."/>
            <person name="Ohta T."/>
            <person name="Okamoto M."/>
            <person name="Ono N."/>
            <person name="Saji S."/>
            <person name="Sakaguchi M."/>
            <person name="Sakai K."/>
            <person name="Shibata M."/>
            <person name="Shimokawa T."/>
            <person name="Song J."/>
            <person name="Takazaki Y."/>
            <person name="Terasawa K."/>
            <person name="Tsugane M."/>
            <person name="Tsuji K."/>
            <person name="Ueda S."/>
            <person name="Waki K."/>
            <person name="Yamagata H."/>
            <person name="Yamamoto M."/>
            <person name="Yamamoto S."/>
            <person name="Yamane H."/>
            <person name="Yoshiki S."/>
            <person name="Yoshihara R."/>
            <person name="Yukawa K."/>
            <person name="Zhong H."/>
            <person name="Yano M."/>
            <person name="Yuan Q."/>
            <person name="Ouyang S."/>
            <person name="Liu J."/>
            <person name="Jones K.M."/>
            <person name="Gansberger K."/>
            <person name="Moffat K."/>
            <person name="Hill J."/>
            <person name="Bera J."/>
            <person name="Fadrosh D."/>
            <person name="Jin S."/>
            <person name="Johri S."/>
            <person name="Kim M."/>
            <person name="Overton L."/>
            <person name="Reardon M."/>
            <person name="Tsitrin T."/>
            <person name="Vuong H."/>
            <person name="Weaver B."/>
            <person name="Ciecko A."/>
            <person name="Tallon L."/>
            <person name="Jackson J."/>
            <person name="Pai G."/>
            <person name="Aken S.V."/>
            <person name="Utterback T."/>
            <person name="Reidmuller S."/>
            <person name="Feldblyum T."/>
            <person name="Hsiao J."/>
            <person name="Zismann V."/>
            <person name="Iobst S."/>
            <person name="de Vazeille A.R."/>
            <person name="Buell C.R."/>
            <person name="Ying K."/>
            <person name="Li Y."/>
            <person name="Lu T."/>
            <person name="Huang Y."/>
            <person name="Zhao Q."/>
            <person name="Feng Q."/>
            <person name="Zhang L."/>
            <person name="Zhu J."/>
            <person name="Weng Q."/>
            <person name="Mu J."/>
            <person name="Lu Y."/>
            <person name="Fan D."/>
            <person name="Liu Y."/>
            <person name="Guan J."/>
            <person name="Zhang Y."/>
            <person name="Yu S."/>
            <person name="Liu X."/>
            <person name="Zhang Y."/>
            <person name="Hong G."/>
            <person name="Han B."/>
            <person name="Choisne N."/>
            <person name="Demange N."/>
            <person name="Orjeda G."/>
            <person name="Samain S."/>
            <person name="Cattolico L."/>
            <person name="Pelletier E."/>
            <person name="Couloux A."/>
            <person name="Segurens B."/>
            <person name="Wincker P."/>
            <person name="D'Hont A."/>
            <person name="Scarpelli C."/>
            <person name="Weissenbach J."/>
            <person name="Salanoubat M."/>
            <person name="Quetier F."/>
            <person name="Yu Y."/>
            <person name="Kim H.R."/>
            <person name="Rambo T."/>
            <person name="Currie J."/>
            <person name="Collura K."/>
            <person name="Luo M."/>
            <person name="Yang T."/>
            <person name="Ammiraju J.S.S."/>
            <person name="Engler F."/>
            <person name="Soderlund C."/>
            <person name="Wing R.A."/>
            <person name="Palmer L.E."/>
            <person name="de la Bastide M."/>
            <person name="Spiegel L."/>
            <person name="Nascimento L."/>
            <person name="Zutavern T."/>
            <person name="O'Shaughnessy A."/>
            <person name="Dike S."/>
            <person name="Dedhia N."/>
            <person name="Preston R."/>
            <person name="Balija V."/>
            <person name="McCombie W.R."/>
            <person name="Chow T."/>
            <person name="Chen H."/>
            <person name="Chung M."/>
            <person name="Chen C."/>
            <person name="Shaw J."/>
            <person name="Wu H."/>
            <person name="Hsiao K."/>
            <person name="Chao Y."/>
            <person name="Chu M."/>
            <person name="Cheng C."/>
            <person name="Hour A."/>
            <person name="Lee P."/>
            <person name="Lin S."/>
            <person name="Lin Y."/>
            <person name="Liou J."/>
            <person name="Liu S."/>
            <person name="Hsing Y."/>
            <person name="Raghuvanshi S."/>
            <person name="Mohanty A."/>
            <person name="Bharti A.K."/>
            <person name="Gaur A."/>
            <person name="Gupta V."/>
            <person name="Kumar D."/>
            <person name="Ravi V."/>
            <person name="Vij S."/>
            <person name="Kapur A."/>
            <person name="Khurana P."/>
            <person name="Khurana P."/>
            <person name="Khurana J.P."/>
            <person name="Tyagi A.K."/>
            <person name="Gaikwad K."/>
            <person name="Singh A."/>
            <person name="Dalal V."/>
            <person name="Srivastava S."/>
            <person name="Dixit A."/>
            <person name="Pal A.K."/>
            <person name="Ghazi I.A."/>
            <person name="Yadav M."/>
            <person name="Pandit A."/>
            <person name="Bhargava A."/>
            <person name="Sureshbabu K."/>
            <person name="Batra K."/>
            <person name="Sharma T.R."/>
            <person name="Mohapatra T."/>
            <person name="Singh N.K."/>
            <person name="Messing J."/>
            <person name="Nelson A.B."/>
            <person name="Fuks G."/>
            <person name="Kavchok S."/>
            <person name="Keizer G."/>
            <person name="Linton E."/>
            <person name="Llaca V."/>
            <person name="Song R."/>
            <person name="Tanyolac B."/>
            <person name="Young S."/>
            <person name="Ho-Il K."/>
            <person name="Hahn J.H."/>
            <person name="Sangsakoo G."/>
            <person name="Vanavichit A."/>
            <person name="de Mattos Luiz.A.T."/>
            <person name="Zimmer P.D."/>
            <person name="Malone G."/>
            <person name="Dellagostin O."/>
            <person name="de Oliveira A.C."/>
            <person name="Bevan M."/>
            <person name="Bancroft I."/>
            <person name="Minx P."/>
            <person name="Cordum H."/>
            <person name="Wilson R."/>
            <person name="Cheng Z."/>
            <person name="Jin W."/>
            <person name="Jiang J."/>
            <person name="Leong S.A."/>
            <person name="Iwama H."/>
            <person name="Gojobori T."/>
            <person name="Itoh T."/>
            <person name="Niimura Y."/>
            <person name="Fujii Y."/>
            <person name="Habara T."/>
            <person name="Sakai H."/>
            <person name="Sato Y."/>
            <person name="Wilson G."/>
            <person name="Kumar K."/>
            <person name="McCouch S."/>
            <person name="Juretic N."/>
            <person name="Hoen D."/>
            <person name="Wright S."/>
            <person name="Bruskiewich R."/>
            <person name="Bureau T."/>
            <person name="Miyao A."/>
            <person name="Hirochika H."/>
            <person name="Nishikawa T."/>
            <person name="Kadowaki K."/>
            <person name="Sugiura M."/>
            <person name="Burr B."/>
            <person name="Sasaki T."/>
        </authorList>
    </citation>
    <scope>NUCLEOTIDE SEQUENCE [LARGE SCALE GENOMIC DNA]</scope>
    <source>
        <strain evidence="2">cv. Nipponbare</strain>
    </source>
</reference>
<name>A0A0P0VTX0_ORYSJ</name>
<dbReference type="InParanoid" id="A0A0P0VTX0"/>
<dbReference type="AlphaFoldDB" id="A0A0P0VTX0"/>
<dbReference type="PANTHER" id="PTHR33074">
    <property type="entry name" value="EXPRESSED PROTEIN-RELATED"/>
    <property type="match status" value="1"/>
</dbReference>
<dbReference type="FunCoup" id="A0A0P0VTX0">
    <property type="interactions" value="102"/>
</dbReference>
<accession>A0A0P0VTX0</accession>
<evidence type="ECO:0000313" key="1">
    <source>
        <dbReference type="EMBL" id="BAS82604.1"/>
    </source>
</evidence>
<reference evidence="1 2" key="3">
    <citation type="journal article" date="2013" name="Rice">
        <title>Improvement of the Oryza sativa Nipponbare reference genome using next generation sequence and optical map data.</title>
        <authorList>
            <person name="Kawahara Y."/>
            <person name="de la Bastide M."/>
            <person name="Hamilton J.P."/>
            <person name="Kanamori H."/>
            <person name="McCombie W.R."/>
            <person name="Ouyang S."/>
            <person name="Schwartz D.C."/>
            <person name="Tanaka T."/>
            <person name="Wu J."/>
            <person name="Zhou S."/>
            <person name="Childs K.L."/>
            <person name="Davidson R.M."/>
            <person name="Lin H."/>
            <person name="Quesada-Ocampo L."/>
            <person name="Vaillancourt B."/>
            <person name="Sakai H."/>
            <person name="Lee S.S."/>
            <person name="Kim J."/>
            <person name="Numa H."/>
            <person name="Itoh T."/>
            <person name="Buell C.R."/>
            <person name="Matsumoto T."/>
        </authorList>
    </citation>
    <scope>NUCLEOTIDE SEQUENCE [LARGE SCALE GENOMIC DNA]</scope>
    <source>
        <strain evidence="2">cv. Nipponbare</strain>
    </source>
</reference>
<dbReference type="Gramene" id="Os03t0179200-01">
    <property type="protein sequence ID" value="Os03t0179200-01"/>
    <property type="gene ID" value="Os03g0179200"/>
</dbReference>